<feature type="region of interest" description="Disordered" evidence="1">
    <location>
        <begin position="52"/>
        <end position="90"/>
    </location>
</feature>
<dbReference type="GO" id="GO:0048364">
    <property type="term" value="P:root development"/>
    <property type="evidence" value="ECO:0007669"/>
    <property type="project" value="InterPro"/>
</dbReference>
<keyword evidence="4" id="KW-1185">Reference proteome</keyword>
<comment type="caution">
    <text evidence="3">The sequence shown here is derived from an EMBL/GenBank/DDBJ whole genome shotgun (WGS) entry which is preliminary data.</text>
</comment>
<feature type="compositionally biased region" description="Polar residues" evidence="1">
    <location>
        <begin position="78"/>
        <end position="90"/>
    </location>
</feature>
<dbReference type="SUPFAM" id="SSF50182">
    <property type="entry name" value="Sm-like ribonucleoproteins"/>
    <property type="match status" value="1"/>
</dbReference>
<gene>
    <name evidence="3" type="ORF">Ahy_A07g032774</name>
</gene>
<dbReference type="PANTHER" id="PTHR13586:SF0">
    <property type="entry name" value="TRAILER HITCH, ISOFORM H"/>
    <property type="match status" value="1"/>
</dbReference>
<organism evidence="3 4">
    <name type="scientific">Arachis hypogaea</name>
    <name type="common">Peanut</name>
    <dbReference type="NCBI Taxonomy" id="3818"/>
    <lineage>
        <taxon>Eukaryota</taxon>
        <taxon>Viridiplantae</taxon>
        <taxon>Streptophyta</taxon>
        <taxon>Embryophyta</taxon>
        <taxon>Tracheophyta</taxon>
        <taxon>Spermatophyta</taxon>
        <taxon>Magnoliopsida</taxon>
        <taxon>eudicotyledons</taxon>
        <taxon>Gunneridae</taxon>
        <taxon>Pentapetalae</taxon>
        <taxon>rosids</taxon>
        <taxon>fabids</taxon>
        <taxon>Fabales</taxon>
        <taxon>Fabaceae</taxon>
        <taxon>Papilionoideae</taxon>
        <taxon>50 kb inversion clade</taxon>
        <taxon>dalbergioids sensu lato</taxon>
        <taxon>Dalbergieae</taxon>
        <taxon>Pterocarpus clade</taxon>
        <taxon>Arachis</taxon>
    </lineage>
</organism>
<dbReference type="GO" id="GO:0003729">
    <property type="term" value="F:mRNA binding"/>
    <property type="evidence" value="ECO:0007669"/>
    <property type="project" value="TreeGrafter"/>
</dbReference>
<dbReference type="InterPro" id="IPR004320">
    <property type="entry name" value="BPS1_pln"/>
</dbReference>
<evidence type="ECO:0000259" key="2">
    <source>
        <dbReference type="SMART" id="SM01271"/>
    </source>
</evidence>
<dbReference type="Proteomes" id="UP000289738">
    <property type="component" value="Chromosome A07"/>
</dbReference>
<dbReference type="EMBL" id="SDMP01000007">
    <property type="protein sequence ID" value="RYR46912.1"/>
    <property type="molecule type" value="Genomic_DNA"/>
</dbReference>
<dbReference type="PANTHER" id="PTHR13586">
    <property type="entry name" value="SCD6 PROTEIN-RELATED"/>
    <property type="match status" value="1"/>
</dbReference>
<dbReference type="Pfam" id="PF03087">
    <property type="entry name" value="BPS1"/>
    <property type="match status" value="1"/>
</dbReference>
<dbReference type="CDD" id="cd01736">
    <property type="entry name" value="LSm14_N"/>
    <property type="match status" value="1"/>
</dbReference>
<protein>
    <recommendedName>
        <fullName evidence="2">Lsm14-like N-terminal domain-containing protein</fullName>
    </recommendedName>
</protein>
<name>A0A445C7K2_ARAHY</name>
<accession>A0A445C7K2</accession>
<dbReference type="SMART" id="SM01271">
    <property type="entry name" value="LSM14"/>
    <property type="match status" value="1"/>
</dbReference>
<dbReference type="GO" id="GO:0000932">
    <property type="term" value="C:P-body"/>
    <property type="evidence" value="ECO:0007669"/>
    <property type="project" value="TreeGrafter"/>
</dbReference>
<sequence>MASDTAFSRSSSAADSYIGCLISLTSKSEIRYEGVLYTINTDESSIGLRNVRSFGTEGRKKDGPQIPPSDKSQYPRPVTTTSTNIPPVTGSLTDFSSQNTQLGLRGSNYQGPLPLYQPGGNIGSWGASPNAPNANGGGLAMPPMYWQGYYGAPNGLPQLQQQSLLRPPPGSERTTLPTLLSLSLSETAHHTRRHSTSSSHRFTAIGCSPPSRASRRILRIVCSRVASHPSPPSIPCARTLASRRAFATVQRVVVVRHHSTERLVCSTARVLPLFLQLCFLVSACVSHAAPPSLPLLYSVRQFIVLAELYNFMEELQSTQTQQALLHYQDGKLVEEALSGSVTLLDACGSSRDLLLALREQVQRGDSSIVESSVSAYESFRKKAKKEITKQLGMLKKMECNKDSSISSLLGQDQNLVFFARVLRESRTITTSIFCSLLLFSQHLEQKVIFDLKVEAKKIGFFFFKQQNKNNDGVVADLNIALCSLLGREKNGGDSIKSEAQGALRVLRDTKC</sequence>
<evidence type="ECO:0000313" key="3">
    <source>
        <dbReference type="EMBL" id="RYR46912.1"/>
    </source>
</evidence>
<dbReference type="GO" id="GO:0048367">
    <property type="term" value="P:shoot system development"/>
    <property type="evidence" value="ECO:0007669"/>
    <property type="project" value="InterPro"/>
</dbReference>
<evidence type="ECO:0000256" key="1">
    <source>
        <dbReference type="SAM" id="MobiDB-lite"/>
    </source>
</evidence>
<dbReference type="GO" id="GO:0033962">
    <property type="term" value="P:P-body assembly"/>
    <property type="evidence" value="ECO:0007669"/>
    <property type="project" value="TreeGrafter"/>
</dbReference>
<proteinExistence type="predicted"/>
<dbReference type="GO" id="GO:0034063">
    <property type="term" value="P:stress granule assembly"/>
    <property type="evidence" value="ECO:0007669"/>
    <property type="project" value="TreeGrafter"/>
</dbReference>
<reference evidence="3 4" key="1">
    <citation type="submission" date="2019-01" db="EMBL/GenBank/DDBJ databases">
        <title>Sequencing of cultivated peanut Arachis hypogaea provides insights into genome evolution and oil improvement.</title>
        <authorList>
            <person name="Chen X."/>
        </authorList>
    </citation>
    <scope>NUCLEOTIDE SEQUENCE [LARGE SCALE GENOMIC DNA]</scope>
    <source>
        <strain evidence="4">cv. Fuhuasheng</strain>
        <tissue evidence="3">Leaves</tissue>
    </source>
</reference>
<feature type="region of interest" description="Disordered" evidence="1">
    <location>
        <begin position="186"/>
        <end position="205"/>
    </location>
</feature>
<evidence type="ECO:0000313" key="4">
    <source>
        <dbReference type="Proteomes" id="UP000289738"/>
    </source>
</evidence>
<dbReference type="AlphaFoldDB" id="A0A445C7K2"/>
<dbReference type="InterPro" id="IPR025609">
    <property type="entry name" value="Lsm14-like_N"/>
</dbReference>
<dbReference type="Gene3D" id="2.30.30.100">
    <property type="match status" value="1"/>
</dbReference>
<dbReference type="InterPro" id="IPR010920">
    <property type="entry name" value="LSM_dom_sf"/>
</dbReference>
<dbReference type="Pfam" id="PF12701">
    <property type="entry name" value="LSM14"/>
    <property type="match status" value="1"/>
</dbReference>
<feature type="domain" description="Lsm14-like N-terminal" evidence="2">
    <location>
        <begin position="11"/>
        <end position="93"/>
    </location>
</feature>